<evidence type="ECO:0000259" key="2">
    <source>
        <dbReference type="PROSITE" id="PS50198"/>
    </source>
</evidence>
<dbReference type="AlphaFoldDB" id="A0A174MZH9"/>
<dbReference type="Proteomes" id="UP000095544">
    <property type="component" value="Unassembled WGS sequence"/>
</dbReference>
<dbReference type="PROSITE" id="PS50198">
    <property type="entry name" value="PPIC_PPIASE_2"/>
    <property type="match status" value="1"/>
</dbReference>
<dbReference type="InterPro" id="IPR050245">
    <property type="entry name" value="PrsA_foldase"/>
</dbReference>
<dbReference type="PANTHER" id="PTHR47245">
    <property type="entry name" value="PEPTIDYLPROLYL ISOMERASE"/>
    <property type="match status" value="1"/>
</dbReference>
<name>A0A174MZH9_9FIRM</name>
<dbReference type="InterPro" id="IPR023058">
    <property type="entry name" value="PPIase_PpiC_CS"/>
</dbReference>
<feature type="domain" description="PpiC" evidence="2">
    <location>
        <begin position="113"/>
        <end position="203"/>
    </location>
</feature>
<dbReference type="STRING" id="39482.ERS852491_05104"/>
<keyword evidence="1" id="KW-0697">Rotamase</keyword>
<dbReference type="InterPro" id="IPR000297">
    <property type="entry name" value="PPIase_PpiC"/>
</dbReference>
<dbReference type="GO" id="GO:0003755">
    <property type="term" value="F:peptidyl-prolyl cis-trans isomerase activity"/>
    <property type="evidence" value="ECO:0007669"/>
    <property type="project" value="UniProtKB-KW"/>
</dbReference>
<keyword evidence="1 3" id="KW-0413">Isomerase</keyword>
<dbReference type="SUPFAM" id="SSF54534">
    <property type="entry name" value="FKBP-like"/>
    <property type="match status" value="1"/>
</dbReference>
<dbReference type="OrthoDB" id="14196at2"/>
<dbReference type="Gene3D" id="3.10.50.40">
    <property type="match status" value="1"/>
</dbReference>
<dbReference type="RefSeq" id="WP_050638636.1">
    <property type="nucleotide sequence ID" value="NZ_CABKUE010000003.1"/>
</dbReference>
<dbReference type="Pfam" id="PF00639">
    <property type="entry name" value="Rotamase"/>
    <property type="match status" value="1"/>
</dbReference>
<protein>
    <submittedName>
        <fullName evidence="3">Putative peptidyl-prolyl cis-trans isomerase Cbf2</fullName>
        <ecNumber evidence="3">5.2.1.8</ecNumber>
    </submittedName>
</protein>
<dbReference type="Gene3D" id="1.10.8.1040">
    <property type="match status" value="1"/>
</dbReference>
<dbReference type="PROSITE" id="PS01096">
    <property type="entry name" value="PPIC_PPIASE_1"/>
    <property type="match status" value="1"/>
</dbReference>
<evidence type="ECO:0000313" key="4">
    <source>
        <dbReference type="Proteomes" id="UP000095544"/>
    </source>
</evidence>
<gene>
    <name evidence="3" type="primary">cbf2</name>
    <name evidence="3" type="ORF">ERS852491_05104</name>
</gene>
<dbReference type="PANTHER" id="PTHR47245:SF2">
    <property type="entry name" value="PEPTIDYL-PROLYL CIS-TRANS ISOMERASE HP_0175-RELATED"/>
    <property type="match status" value="1"/>
</dbReference>
<proteinExistence type="predicted"/>
<accession>A0A174MZH9</accession>
<organism evidence="3 4">
    <name type="scientific">Faecalicatena contorta</name>
    <dbReference type="NCBI Taxonomy" id="39482"/>
    <lineage>
        <taxon>Bacteria</taxon>
        <taxon>Bacillati</taxon>
        <taxon>Bacillota</taxon>
        <taxon>Clostridia</taxon>
        <taxon>Lachnospirales</taxon>
        <taxon>Lachnospiraceae</taxon>
        <taxon>Faecalicatena</taxon>
    </lineage>
</organism>
<reference evidence="3 4" key="1">
    <citation type="submission" date="2015-09" db="EMBL/GenBank/DDBJ databases">
        <authorList>
            <consortium name="Pathogen Informatics"/>
        </authorList>
    </citation>
    <scope>NUCLEOTIDE SEQUENCE [LARGE SCALE GENOMIC DNA]</scope>
    <source>
        <strain evidence="3 4">2789STDY5834876</strain>
    </source>
</reference>
<dbReference type="EMBL" id="CYZU01000102">
    <property type="protein sequence ID" value="CUP41814.1"/>
    <property type="molecule type" value="Genomic_DNA"/>
</dbReference>
<evidence type="ECO:0000256" key="1">
    <source>
        <dbReference type="PROSITE-ProRule" id="PRU00278"/>
    </source>
</evidence>
<evidence type="ECO:0000313" key="3">
    <source>
        <dbReference type="EMBL" id="CUP41814.1"/>
    </source>
</evidence>
<sequence>MSQEVLAVVAGEEITQEEFDAFLLNVPRDRQAYISNPQFRQQCLEQLIALHLFAKMGSDLKLDQTEKYEKFLVNAKRDILAQMAMEEIMKDITISDEEVAAYYEANMQQFTKGEMVNAKHILTDSEEKCSSILESITSGEKSFEDAARENSICPSKENGGDLGKFGRGQMVKEFEDAAFAAEAGHIVGPVESQFGYHLIKVEGKEDASIAPLSEVKESIKTSMLQQMQSSAYAEMVNELKAKYMQE</sequence>
<dbReference type="EC" id="5.2.1.8" evidence="3"/>
<dbReference type="InterPro" id="IPR046357">
    <property type="entry name" value="PPIase_dom_sf"/>
</dbReference>